<feature type="domain" description="DUF7053" evidence="1">
    <location>
        <begin position="10"/>
        <end position="180"/>
    </location>
</feature>
<sequence>MSTAPSLHIIIRVPIPPSLPPSTLLSALQTYEPLIRVNPYLHTFTQRPLDLSEIINDPFFLESGSNLQAFTVVEHVPIIPLGSWTPTKEVLIPCIFQSFEHGVRCRGHAQAGVVVRSSYEVRRRGEVKEGPELLLGPGDEGGEWEFVEIADITCGALVKPFVRSRFTAAHMEILQKVVDGVAKEAGVSKVGAAANWQ</sequence>
<dbReference type="Pfam" id="PF23155">
    <property type="entry name" value="DUF7053"/>
    <property type="match status" value="1"/>
</dbReference>
<evidence type="ECO:0000313" key="3">
    <source>
        <dbReference type="Proteomes" id="UP001301958"/>
    </source>
</evidence>
<dbReference type="PANTHER" id="PTHR38117:SF1">
    <property type="entry name" value="DUF3074 DOMAIN-CONTAINING PROTEIN"/>
    <property type="match status" value="1"/>
</dbReference>
<proteinExistence type="predicted"/>
<dbReference type="EMBL" id="MU865331">
    <property type="protein sequence ID" value="KAK4227435.1"/>
    <property type="molecule type" value="Genomic_DNA"/>
</dbReference>
<dbReference type="AlphaFoldDB" id="A0AAN7H2R3"/>
<reference evidence="2" key="1">
    <citation type="journal article" date="2023" name="Mol. Phylogenet. Evol.">
        <title>Genome-scale phylogeny and comparative genomics of the fungal order Sordariales.</title>
        <authorList>
            <person name="Hensen N."/>
            <person name="Bonometti L."/>
            <person name="Westerberg I."/>
            <person name="Brannstrom I.O."/>
            <person name="Guillou S."/>
            <person name="Cros-Aarteil S."/>
            <person name="Calhoun S."/>
            <person name="Haridas S."/>
            <person name="Kuo A."/>
            <person name="Mondo S."/>
            <person name="Pangilinan J."/>
            <person name="Riley R."/>
            <person name="LaButti K."/>
            <person name="Andreopoulos B."/>
            <person name="Lipzen A."/>
            <person name="Chen C."/>
            <person name="Yan M."/>
            <person name="Daum C."/>
            <person name="Ng V."/>
            <person name="Clum A."/>
            <person name="Steindorff A."/>
            <person name="Ohm R.A."/>
            <person name="Martin F."/>
            <person name="Silar P."/>
            <person name="Natvig D.O."/>
            <person name="Lalanne C."/>
            <person name="Gautier V."/>
            <person name="Ament-Velasquez S.L."/>
            <person name="Kruys A."/>
            <person name="Hutchinson M.I."/>
            <person name="Powell A.J."/>
            <person name="Barry K."/>
            <person name="Miller A.N."/>
            <person name="Grigoriev I.V."/>
            <person name="Debuchy R."/>
            <person name="Gladieux P."/>
            <person name="Hiltunen Thoren M."/>
            <person name="Johannesson H."/>
        </authorList>
    </citation>
    <scope>NUCLEOTIDE SEQUENCE</scope>
    <source>
        <strain evidence="2">CBS 990.96</strain>
    </source>
</reference>
<name>A0AAN7H2R3_9PEZI</name>
<reference evidence="2" key="2">
    <citation type="submission" date="2023-05" db="EMBL/GenBank/DDBJ databases">
        <authorList>
            <consortium name="Lawrence Berkeley National Laboratory"/>
            <person name="Steindorff A."/>
            <person name="Hensen N."/>
            <person name="Bonometti L."/>
            <person name="Westerberg I."/>
            <person name="Brannstrom I.O."/>
            <person name="Guillou S."/>
            <person name="Cros-Aarteil S."/>
            <person name="Calhoun S."/>
            <person name="Haridas S."/>
            <person name="Kuo A."/>
            <person name="Mondo S."/>
            <person name="Pangilinan J."/>
            <person name="Riley R."/>
            <person name="Labutti K."/>
            <person name="Andreopoulos B."/>
            <person name="Lipzen A."/>
            <person name="Chen C."/>
            <person name="Yanf M."/>
            <person name="Daum C."/>
            <person name="Ng V."/>
            <person name="Clum A."/>
            <person name="Ohm R."/>
            <person name="Martin F."/>
            <person name="Silar P."/>
            <person name="Natvig D."/>
            <person name="Lalanne C."/>
            <person name="Gautier V."/>
            <person name="Ament-Velasquez S.L."/>
            <person name="Kruys A."/>
            <person name="Hutchinson M.I."/>
            <person name="Powell A.J."/>
            <person name="Barry K."/>
            <person name="Miller A.N."/>
            <person name="Grigoriev I.V."/>
            <person name="Debuchy R."/>
            <person name="Gladieux P."/>
            <person name="Thoren M.H."/>
            <person name="Johannesson H."/>
        </authorList>
    </citation>
    <scope>NUCLEOTIDE SEQUENCE</scope>
    <source>
        <strain evidence="2">CBS 990.96</strain>
    </source>
</reference>
<dbReference type="InterPro" id="IPR055481">
    <property type="entry name" value="DUF7053"/>
</dbReference>
<comment type="caution">
    <text evidence="2">The sequence shown here is derived from an EMBL/GenBank/DDBJ whole genome shotgun (WGS) entry which is preliminary data.</text>
</comment>
<organism evidence="2 3">
    <name type="scientific">Podospora fimiseda</name>
    <dbReference type="NCBI Taxonomy" id="252190"/>
    <lineage>
        <taxon>Eukaryota</taxon>
        <taxon>Fungi</taxon>
        <taxon>Dikarya</taxon>
        <taxon>Ascomycota</taxon>
        <taxon>Pezizomycotina</taxon>
        <taxon>Sordariomycetes</taxon>
        <taxon>Sordariomycetidae</taxon>
        <taxon>Sordariales</taxon>
        <taxon>Podosporaceae</taxon>
        <taxon>Podospora</taxon>
    </lineage>
</organism>
<evidence type="ECO:0000313" key="2">
    <source>
        <dbReference type="EMBL" id="KAK4227435.1"/>
    </source>
</evidence>
<dbReference type="PANTHER" id="PTHR38117">
    <property type="entry name" value="NACHT AND WD40 DOMAIN PROTEIN"/>
    <property type="match status" value="1"/>
</dbReference>
<gene>
    <name evidence="2" type="ORF">QBC38DRAFT_192940</name>
</gene>
<evidence type="ECO:0000259" key="1">
    <source>
        <dbReference type="Pfam" id="PF23155"/>
    </source>
</evidence>
<accession>A0AAN7H2R3</accession>
<protein>
    <recommendedName>
        <fullName evidence="1">DUF7053 domain-containing protein</fullName>
    </recommendedName>
</protein>
<keyword evidence="3" id="KW-1185">Reference proteome</keyword>
<dbReference type="Proteomes" id="UP001301958">
    <property type="component" value="Unassembled WGS sequence"/>
</dbReference>